<dbReference type="RefSeq" id="WP_118895753.1">
    <property type="nucleotide sequence ID" value="NZ_QOCT01000001.1"/>
</dbReference>
<dbReference type="Pfam" id="PF13350">
    <property type="entry name" value="Y_phosphatase3"/>
    <property type="match status" value="1"/>
</dbReference>
<evidence type="ECO:0000256" key="1">
    <source>
        <dbReference type="ARBA" id="ARBA00009580"/>
    </source>
</evidence>
<comment type="similarity">
    <text evidence="1">Belongs to the protein-tyrosine phosphatase family.</text>
</comment>
<keyword evidence="3" id="KW-1185">Reference proteome</keyword>
<dbReference type="EMBL" id="QOCU01000008">
    <property type="protein sequence ID" value="RHW49417.1"/>
    <property type="molecule type" value="Genomic_DNA"/>
</dbReference>
<comment type="caution">
    <text evidence="2">The sequence shown here is derived from an EMBL/GenBank/DDBJ whole genome shotgun (WGS) entry which is preliminary data.</text>
</comment>
<dbReference type="SUPFAM" id="SSF52799">
    <property type="entry name" value="(Phosphotyrosine protein) phosphatases II"/>
    <property type="match status" value="1"/>
</dbReference>
<protein>
    <submittedName>
        <fullName evidence="2">Protein-tyrosine-phosphatase</fullName>
    </submittedName>
</protein>
<reference evidence="2 3" key="1">
    <citation type="submission" date="2018-07" db="EMBL/GenBank/DDBJ databases">
        <title>Genome sequences of six Lactobacillus spp. isolated from bumble bee guts.</title>
        <authorList>
            <person name="Motta E.V.S."/>
            <person name="Moran N.A."/>
        </authorList>
    </citation>
    <scope>NUCLEOTIDE SEQUENCE [LARGE SCALE GENOMIC DNA]</scope>
    <source>
        <strain evidence="2 3">BI-4G</strain>
    </source>
</reference>
<dbReference type="PANTHER" id="PTHR31126:SF1">
    <property type="entry name" value="TYROSINE SPECIFIC PROTEIN PHOSPHATASES DOMAIN-CONTAINING PROTEIN"/>
    <property type="match status" value="1"/>
</dbReference>
<evidence type="ECO:0000313" key="3">
    <source>
        <dbReference type="Proteomes" id="UP000283380"/>
    </source>
</evidence>
<dbReference type="Proteomes" id="UP000283380">
    <property type="component" value="Unassembled WGS sequence"/>
</dbReference>
<evidence type="ECO:0000313" key="2">
    <source>
        <dbReference type="EMBL" id="RHW49417.1"/>
    </source>
</evidence>
<dbReference type="InterPro" id="IPR026893">
    <property type="entry name" value="Tyr/Ser_Pase_IphP-type"/>
</dbReference>
<gene>
    <name evidence="2" type="ORF">DS834_07490</name>
</gene>
<sequence>MKKQPYILHNIKMKRDGEIVTIELCHTKQQRTYELLAGNTASVTGINTKLATSSNGIFQIKVPRTGLPQYFIIKSENGDFSTNLFTERVLPLNNAINIRDMGGYESKDGRFLKWGLLFRGDQLSKLDKNDIEVLTQYNFKTIVDYRSPHERQYHPNKFLSTVVQVLNCDPQSSFSEAAANVVDLRGENEKLVQSIKNGEVPNKYLNDRGENVIESYQDLVTSPVAKQAYGRMIKAVCCKENLPLFHHCRGGKDRTGFGSMLILLLLNIKDEDIIQDYMITKTIRKDRNQLKYDLYRELVQEKSYLDYLMAMIDTRKSYIKAAIDKIYDLFDTPENYFQKHFGITMDEINNVRNFYLEEGTQYDR</sequence>
<organism evidence="2 3">
    <name type="scientific">Lactobacillus bombicola</name>
    <dbReference type="NCBI Taxonomy" id="1505723"/>
    <lineage>
        <taxon>Bacteria</taxon>
        <taxon>Bacillati</taxon>
        <taxon>Bacillota</taxon>
        <taxon>Bacilli</taxon>
        <taxon>Lactobacillales</taxon>
        <taxon>Lactobacillaceae</taxon>
        <taxon>Lactobacillus</taxon>
    </lineage>
</organism>
<dbReference type="PANTHER" id="PTHR31126">
    <property type="entry name" value="TYROSINE-PROTEIN PHOSPHATASE"/>
    <property type="match status" value="1"/>
</dbReference>
<name>A0ABX9LT32_9LACO</name>
<dbReference type="InterPro" id="IPR029021">
    <property type="entry name" value="Prot-tyrosine_phosphatase-like"/>
</dbReference>
<dbReference type="Gene3D" id="3.90.190.10">
    <property type="entry name" value="Protein tyrosine phosphatase superfamily"/>
    <property type="match status" value="1"/>
</dbReference>
<proteinExistence type="inferred from homology"/>
<accession>A0ABX9LT32</accession>